<evidence type="ECO:0000256" key="10">
    <source>
        <dbReference type="ARBA" id="ARBA00023183"/>
    </source>
</evidence>
<dbReference type="InterPro" id="IPR000742">
    <property type="entry name" value="EGF"/>
</dbReference>
<dbReference type="SMART" id="SM00181">
    <property type="entry name" value="EGF"/>
    <property type="match status" value="12"/>
</dbReference>
<dbReference type="PROSITE" id="PS00010">
    <property type="entry name" value="ASX_HYDROXYL"/>
    <property type="match status" value="7"/>
</dbReference>
<feature type="domain" description="EGF-like" evidence="14">
    <location>
        <begin position="551"/>
        <end position="587"/>
    </location>
</feature>
<keyword evidence="10" id="KW-0340">Growth factor binding</keyword>
<dbReference type="FunFam" id="2.10.25.10:FF:000014">
    <property type="entry name" value="Latent-transforming growth factor beta-binding protein 3"/>
    <property type="match status" value="2"/>
</dbReference>
<dbReference type="InterPro" id="IPR000152">
    <property type="entry name" value="EGF-type_Asp/Asn_hydroxyl_site"/>
</dbReference>
<dbReference type="AlphaFoldDB" id="A0A8C4NLB4"/>
<keyword evidence="11" id="KW-0379">Hydroxylation</keyword>
<dbReference type="SUPFAM" id="SSF57196">
    <property type="entry name" value="EGF/Laminin"/>
    <property type="match status" value="5"/>
</dbReference>
<dbReference type="FunFam" id="2.10.25.10:FF:000038">
    <property type="entry name" value="Fibrillin 2"/>
    <property type="match status" value="1"/>
</dbReference>
<dbReference type="SUPFAM" id="SSF57184">
    <property type="entry name" value="Growth factor receptor domain"/>
    <property type="match status" value="3"/>
</dbReference>
<evidence type="ECO:0000313" key="17">
    <source>
        <dbReference type="Proteomes" id="UP000694388"/>
    </source>
</evidence>
<dbReference type="FunFam" id="2.10.25.10:FF:000046">
    <property type="entry name" value="Latent-transforming growth factor beta-binding protein 1 isoform x2"/>
    <property type="match status" value="1"/>
</dbReference>
<keyword evidence="5" id="KW-0597">Phosphoprotein</keyword>
<comment type="subcellular location">
    <subcellularLocation>
        <location evidence="1">Secreted</location>
        <location evidence="1">Extracellular space</location>
        <location evidence="1">Extracellular matrix</location>
    </subcellularLocation>
</comment>
<keyword evidence="8 13" id="KW-1015">Disulfide bond</keyword>
<evidence type="ECO:0000256" key="5">
    <source>
        <dbReference type="ARBA" id="ARBA00022553"/>
    </source>
</evidence>
<evidence type="ECO:0000256" key="12">
    <source>
        <dbReference type="ARBA" id="ARBA00038081"/>
    </source>
</evidence>
<dbReference type="GO" id="GO:0005509">
    <property type="term" value="F:calcium ion binding"/>
    <property type="evidence" value="ECO:0007669"/>
    <property type="project" value="InterPro"/>
</dbReference>
<dbReference type="InterPro" id="IPR009030">
    <property type="entry name" value="Growth_fac_rcpt_cys_sf"/>
</dbReference>
<feature type="domain" description="TB" evidence="15">
    <location>
        <begin position="314"/>
        <end position="357"/>
    </location>
</feature>
<evidence type="ECO:0000256" key="13">
    <source>
        <dbReference type="PROSITE-ProRule" id="PRU00076"/>
    </source>
</evidence>
<feature type="disulfide bond" evidence="13">
    <location>
        <begin position="95"/>
        <end position="104"/>
    </location>
</feature>
<dbReference type="CDD" id="cd00054">
    <property type="entry name" value="EGF_CA"/>
    <property type="match status" value="6"/>
</dbReference>
<dbReference type="PANTHER" id="PTHR24034:SF140">
    <property type="entry name" value="LATENT-TRANSFORMING GROWTH FACTOR BETA-BINDING PROTEIN 1"/>
    <property type="match status" value="1"/>
</dbReference>
<dbReference type="InterPro" id="IPR017878">
    <property type="entry name" value="TB_dom"/>
</dbReference>
<dbReference type="InterPro" id="IPR001881">
    <property type="entry name" value="EGF-like_Ca-bd_dom"/>
</dbReference>
<comment type="caution">
    <text evidence="13">Lacks conserved residue(s) required for the propagation of feature annotation.</text>
</comment>
<dbReference type="PANTHER" id="PTHR24034">
    <property type="entry name" value="EGF-LIKE DOMAIN-CONTAINING PROTEIN"/>
    <property type="match status" value="1"/>
</dbReference>
<dbReference type="PROSITE" id="PS01186">
    <property type="entry name" value="EGF_2"/>
    <property type="match status" value="4"/>
</dbReference>
<dbReference type="FunFam" id="2.10.25.10:FF:000056">
    <property type="entry name" value="Latent-transforming growth factor beta-binding protein 3 isoform 2"/>
    <property type="match status" value="1"/>
</dbReference>
<keyword evidence="3" id="KW-0272">Extracellular matrix</keyword>
<evidence type="ECO:0000256" key="9">
    <source>
        <dbReference type="ARBA" id="ARBA00023180"/>
    </source>
</evidence>
<dbReference type="PROSITE" id="PS01187">
    <property type="entry name" value="EGF_CA"/>
    <property type="match status" value="6"/>
</dbReference>
<dbReference type="PROSITE" id="PS00022">
    <property type="entry name" value="EGF_1"/>
    <property type="match status" value="1"/>
</dbReference>
<feature type="domain" description="EGF-like" evidence="14">
    <location>
        <begin position="266"/>
        <end position="302"/>
    </location>
</feature>
<keyword evidence="17" id="KW-1185">Reference proteome</keyword>
<evidence type="ECO:0000256" key="1">
    <source>
        <dbReference type="ARBA" id="ARBA00004498"/>
    </source>
</evidence>
<evidence type="ECO:0000313" key="16">
    <source>
        <dbReference type="Ensembl" id="ENSEBUP00000004998.1"/>
    </source>
</evidence>
<feature type="domain" description="EGF-like" evidence="14">
    <location>
        <begin position="845"/>
        <end position="883"/>
    </location>
</feature>
<evidence type="ECO:0000259" key="15">
    <source>
        <dbReference type="PROSITE" id="PS51364"/>
    </source>
</evidence>
<dbReference type="OMA" id="AFRHESE"/>
<evidence type="ECO:0000259" key="14">
    <source>
        <dbReference type="PROSITE" id="PS50026"/>
    </source>
</evidence>
<evidence type="ECO:0000256" key="8">
    <source>
        <dbReference type="ARBA" id="ARBA00023157"/>
    </source>
</evidence>
<dbReference type="Pfam" id="PF00683">
    <property type="entry name" value="TB"/>
    <property type="match status" value="4"/>
</dbReference>
<feature type="domain" description="EGF-like" evidence="14">
    <location>
        <begin position="73"/>
        <end position="105"/>
    </location>
</feature>
<evidence type="ECO:0000256" key="11">
    <source>
        <dbReference type="ARBA" id="ARBA00023278"/>
    </source>
</evidence>
<protein>
    <recommendedName>
        <fullName evidence="18">Latent transforming growth factor beta binding protein 3</fullName>
    </recommendedName>
</protein>
<feature type="domain" description="EGF-like" evidence="14">
    <location>
        <begin position="592"/>
        <end position="633"/>
    </location>
</feature>
<feature type="domain" description="TB" evidence="15">
    <location>
        <begin position="771"/>
        <end position="813"/>
    </location>
</feature>
<proteinExistence type="inferred from homology"/>
<dbReference type="Proteomes" id="UP000694388">
    <property type="component" value="Unplaced"/>
</dbReference>
<feature type="domain" description="EGF-like" evidence="14">
    <location>
        <begin position="1091"/>
        <end position="1135"/>
    </location>
</feature>
<feature type="domain" description="EGF-like" evidence="14">
    <location>
        <begin position="509"/>
        <end position="546"/>
    </location>
</feature>
<keyword evidence="7" id="KW-0677">Repeat</keyword>
<sequence length="1148" mass="128104">MFQPLGERCFLFFFSENLMMPIPKRIKVVFTPTICKLHCSGENCRTNCSKGNVTTIISEDGQTIFPEKGAGFRVFVCGIPCRNGGRCNLRNKCWCPSGFTGKFCHIRMQQSSSQHAEDQPPKHSMYTLPMSQIIQRFPNTLDLVNVHVKHPPEASVQIHQVARMDGGLPMQRQQQLHPTTPRQTGSRRPYPVLGMCPCFEVTVHGCTRPLPMLTHQDVCCGSVGAAWGIDRCTKCPEKHDHPLMMHRQLIRCPHGYRKENATYCTDIDECTLRGVCTKGTCINSAGNYTCVCRKGYVRDAFRHESEKVLSTKNGSCFLALSGDVCRLPVSIQLTKHFCCCSVGKAWGEGCERCPPPSHGMKKTFIIFPIFAFMREIPTMDLRQEIGFEKVFEHQFLKSLQGSLPKLVFSQEPRKCLINFFFFPNFHYFLLDKQKVVELPDVKTILKIWKISFIYLMAYVVMQLELNVSCHSPPPHVLLTVTAKNFCLQNPGACGAGQYNYLFTFWLCVDMDECLQNQQSCSHGQCHNTLGTFYCTCNEGFVPSSNSTACTDVDECENAPCSENGLCNNLPGSYECKCNKGYTPSTHNGQKTYVDECLKNSNLCYNGRCKNIQGSFKCSCNSGFQVSSNEKSCEGQSQSIVCIAAKCTNTAGSFRCNPCEAGFELSSDGRSCEDIDECENETLCGEHQYCINLEGSFECFCDRGFQKTADGKLCVDVDECTYLVDICGEAHCENVEGSFLCLCLNSNEEFDISTSKCIARSFSEDPSEDSRKDCYYNLQDENRCNNVIARNVTLLECCCTVGAGWGSDCTIAICTSLEAELGPLCPNGQGFIPTLHARLDDLLYEDADECTMFQGRLCKNGHCRNTRPGFECLCQPGFDYDSASLQCTDIDECQNPLSCVDAECFNTDGSYVCFCTPPSVLDETKKRCVNRTEHAATTEENSHMNICWMEVSRTSMCSRPVLGLQATYTECCCRYGAAWGLECALCPSKMSDDYAELCNIPSWSGVDHFDTYAVAPFSAHSRPENEPSFLPENFPHFLPDTNPYYQPEGLQAQECGIAHGCENGRCVRVPNGFTCDCYDGYRLDTVRVICMDIDECEEGPQESATCHNAHCLNTDGSYSCVCLPGYVPSQQPNHCMPIVANPHTPHNAH</sequence>
<evidence type="ECO:0000256" key="6">
    <source>
        <dbReference type="ARBA" id="ARBA00022729"/>
    </source>
</evidence>
<name>A0A8C4NLB4_EPTBU</name>
<reference evidence="16" key="2">
    <citation type="submission" date="2025-09" db="UniProtKB">
        <authorList>
            <consortium name="Ensembl"/>
        </authorList>
    </citation>
    <scope>IDENTIFICATION</scope>
</reference>
<dbReference type="InterPro" id="IPR049883">
    <property type="entry name" value="NOTCH1_EGF-like"/>
</dbReference>
<dbReference type="Pfam" id="PF07645">
    <property type="entry name" value="EGF_CA"/>
    <property type="match status" value="10"/>
</dbReference>
<keyword evidence="9" id="KW-0325">Glycoprotein</keyword>
<evidence type="ECO:0008006" key="18">
    <source>
        <dbReference type="Google" id="ProtNLM"/>
    </source>
</evidence>
<dbReference type="InterPro" id="IPR050751">
    <property type="entry name" value="ECM_structural_protein"/>
</dbReference>
<dbReference type="GeneTree" id="ENSGT00940000155823"/>
<organism evidence="16 17">
    <name type="scientific">Eptatretus burgeri</name>
    <name type="common">Inshore hagfish</name>
    <dbReference type="NCBI Taxonomy" id="7764"/>
    <lineage>
        <taxon>Eukaryota</taxon>
        <taxon>Metazoa</taxon>
        <taxon>Chordata</taxon>
        <taxon>Craniata</taxon>
        <taxon>Vertebrata</taxon>
        <taxon>Cyclostomata</taxon>
        <taxon>Myxini</taxon>
        <taxon>Myxiniformes</taxon>
        <taxon>Myxinidae</taxon>
        <taxon>Eptatretinae</taxon>
        <taxon>Eptatretus</taxon>
    </lineage>
</organism>
<comment type="similarity">
    <text evidence="12">Belongs to the LTBP family.</text>
</comment>
<dbReference type="InterPro" id="IPR018097">
    <property type="entry name" value="EGF_Ca-bd_CS"/>
</dbReference>
<dbReference type="InterPro" id="IPR036773">
    <property type="entry name" value="TB_dom_sf"/>
</dbReference>
<dbReference type="SMART" id="SM00179">
    <property type="entry name" value="EGF_CA"/>
    <property type="match status" value="11"/>
</dbReference>
<dbReference type="FunFam" id="2.10.25.10:FF:000002">
    <property type="entry name" value="Latent-transforming growth factor beta-binding protein 3"/>
    <property type="match status" value="1"/>
</dbReference>
<feature type="domain" description="TB" evidence="15">
    <location>
        <begin position="196"/>
        <end position="236"/>
    </location>
</feature>
<keyword evidence="2" id="KW-0964">Secreted</keyword>
<dbReference type="Gene3D" id="2.10.25.10">
    <property type="entry name" value="Laminin"/>
    <property type="match status" value="12"/>
</dbReference>
<dbReference type="PROSITE" id="PS51364">
    <property type="entry name" value="TB"/>
    <property type="match status" value="4"/>
</dbReference>
<accession>A0A8C4NLB4</accession>
<evidence type="ECO:0000256" key="4">
    <source>
        <dbReference type="ARBA" id="ARBA00022536"/>
    </source>
</evidence>
<evidence type="ECO:0000256" key="2">
    <source>
        <dbReference type="ARBA" id="ARBA00022525"/>
    </source>
</evidence>
<dbReference type="PROSITE" id="PS50026">
    <property type="entry name" value="EGF_3"/>
    <property type="match status" value="8"/>
</dbReference>
<evidence type="ECO:0000256" key="3">
    <source>
        <dbReference type="ARBA" id="ARBA00022530"/>
    </source>
</evidence>
<dbReference type="FunFam" id="2.10.25.10:FF:000005">
    <property type="entry name" value="Fibrillin 2"/>
    <property type="match status" value="1"/>
</dbReference>
<dbReference type="Ensembl" id="ENSEBUT00000005436.1">
    <property type="protein sequence ID" value="ENSEBUP00000004998.1"/>
    <property type="gene ID" value="ENSEBUG00000003364.1"/>
</dbReference>
<dbReference type="Gene3D" id="3.90.290.10">
    <property type="entry name" value="TGF-beta binding (TB) domain"/>
    <property type="match status" value="4"/>
</dbReference>
<reference evidence="16" key="1">
    <citation type="submission" date="2025-08" db="UniProtKB">
        <authorList>
            <consortium name="Ensembl"/>
        </authorList>
    </citation>
    <scope>IDENTIFICATION</scope>
</reference>
<dbReference type="SUPFAM" id="SSF57581">
    <property type="entry name" value="TB module/8-cys domain"/>
    <property type="match status" value="4"/>
</dbReference>
<keyword evidence="6" id="KW-0732">Signal</keyword>
<feature type="domain" description="EGF-like" evidence="14">
    <location>
        <begin position="673"/>
        <end position="714"/>
    </location>
</feature>
<dbReference type="GO" id="GO:0019838">
    <property type="term" value="F:growth factor binding"/>
    <property type="evidence" value="ECO:0007669"/>
    <property type="project" value="UniProtKB-KW"/>
</dbReference>
<feature type="domain" description="TB" evidence="15">
    <location>
        <begin position="944"/>
        <end position="997"/>
    </location>
</feature>
<evidence type="ECO:0000256" key="7">
    <source>
        <dbReference type="ARBA" id="ARBA00022737"/>
    </source>
</evidence>
<keyword evidence="4 13" id="KW-0245">EGF-like domain</keyword>
<feature type="disulfide bond" evidence="13">
    <location>
        <begin position="77"/>
        <end position="87"/>
    </location>
</feature>